<dbReference type="CDD" id="cd14630">
    <property type="entry name" value="R-PTPc-T-1"/>
    <property type="match status" value="1"/>
</dbReference>
<dbReference type="SMART" id="SM00404">
    <property type="entry name" value="PTPc_motif"/>
    <property type="match status" value="2"/>
</dbReference>
<evidence type="ECO:0000256" key="7">
    <source>
        <dbReference type="ARBA" id="ARBA00022989"/>
    </source>
</evidence>
<organism evidence="15 16">
    <name type="scientific">Strigops habroptila</name>
    <name type="common">Kakapo</name>
    <dbReference type="NCBI Taxonomy" id="2489341"/>
    <lineage>
        <taxon>Eukaryota</taxon>
        <taxon>Metazoa</taxon>
        <taxon>Chordata</taxon>
        <taxon>Craniata</taxon>
        <taxon>Vertebrata</taxon>
        <taxon>Euteleostomi</taxon>
        <taxon>Archelosauria</taxon>
        <taxon>Archosauria</taxon>
        <taxon>Dinosauria</taxon>
        <taxon>Saurischia</taxon>
        <taxon>Theropoda</taxon>
        <taxon>Coelurosauria</taxon>
        <taxon>Aves</taxon>
        <taxon>Neognathae</taxon>
        <taxon>Neoaves</taxon>
        <taxon>Telluraves</taxon>
        <taxon>Australaves</taxon>
        <taxon>Psittaciformes</taxon>
        <taxon>Psittacidae</taxon>
        <taxon>Strigops</taxon>
    </lineage>
</organism>
<dbReference type="InterPro" id="IPR050348">
    <property type="entry name" value="Protein-Tyr_Phosphatase"/>
</dbReference>
<gene>
    <name evidence="15" type="primary">PTPRT</name>
</gene>
<dbReference type="InterPro" id="IPR000387">
    <property type="entry name" value="Tyr_Pase_dom"/>
</dbReference>
<keyword evidence="6" id="KW-0904">Protein phosphatase</keyword>
<dbReference type="Ensembl" id="ENSSHBT00005011650.1">
    <property type="protein sequence ID" value="ENSSHBP00005009689.1"/>
    <property type="gene ID" value="ENSSHBG00005008453.1"/>
</dbReference>
<dbReference type="PANTHER" id="PTHR19134:SF208">
    <property type="entry name" value="RECEPTOR-TYPE TYROSINE-PROTEIN PHOSPHATASE T"/>
    <property type="match status" value="1"/>
</dbReference>
<reference evidence="15" key="2">
    <citation type="submission" date="2025-08" db="UniProtKB">
        <authorList>
            <consortium name="Ensembl"/>
        </authorList>
    </citation>
    <scope>IDENTIFICATION</scope>
</reference>
<evidence type="ECO:0000256" key="5">
    <source>
        <dbReference type="ARBA" id="ARBA00022801"/>
    </source>
</evidence>
<evidence type="ECO:0000259" key="12">
    <source>
        <dbReference type="PROSITE" id="PS50055"/>
    </source>
</evidence>
<dbReference type="Gene3D" id="3.90.190.10">
    <property type="entry name" value="Protein tyrosine phosphatase superfamily"/>
    <property type="match status" value="2"/>
</dbReference>
<dbReference type="SMART" id="SM00194">
    <property type="entry name" value="PTPc"/>
    <property type="match status" value="2"/>
</dbReference>
<keyword evidence="9" id="KW-0325">Glycoprotein</keyword>
<evidence type="ECO:0000256" key="10">
    <source>
        <dbReference type="ARBA" id="ARBA00051722"/>
    </source>
</evidence>
<keyword evidence="5" id="KW-0378">Hydrolase</keyword>
<dbReference type="InterPro" id="IPR057598">
    <property type="entry name" value="Fn3_PTPRU"/>
</dbReference>
<dbReference type="FunFam" id="3.90.190.10:FF:000003">
    <property type="entry name" value="receptor-type tyrosine-protein phosphatase kappa isoform X1"/>
    <property type="match status" value="1"/>
</dbReference>
<dbReference type="PROSITE" id="PS50055">
    <property type="entry name" value="TYR_PHOSPHATASE_PTP"/>
    <property type="match status" value="2"/>
</dbReference>
<dbReference type="InterPro" id="IPR003961">
    <property type="entry name" value="FN3_dom"/>
</dbReference>
<feature type="domain" description="Tyrosine specific protein phosphatases" evidence="13">
    <location>
        <begin position="619"/>
        <end position="690"/>
    </location>
</feature>
<dbReference type="OMA" id="MPEYDTE"/>
<dbReference type="PANTHER" id="PTHR19134">
    <property type="entry name" value="RECEPTOR-TYPE TYROSINE-PROTEIN PHOSPHATASE"/>
    <property type="match status" value="1"/>
</dbReference>
<dbReference type="PROSITE" id="PS00383">
    <property type="entry name" value="TYR_PHOSPHATASE_1"/>
    <property type="match status" value="2"/>
</dbReference>
<dbReference type="SUPFAM" id="SSF49265">
    <property type="entry name" value="Fibronectin type III"/>
    <property type="match status" value="1"/>
</dbReference>
<dbReference type="Gene3D" id="2.60.40.10">
    <property type="entry name" value="Immunoglobulins"/>
    <property type="match status" value="1"/>
</dbReference>
<evidence type="ECO:0000256" key="11">
    <source>
        <dbReference type="SAM" id="Phobius"/>
    </source>
</evidence>
<sequence length="997" mass="112740">MTIRLRLALSNPEGKMESEELVVQTEEDVPGPVPLESIQGGPFEEKIYVQWKPPNETNGIITLYEITYKAVGSLDPSADLSSQRGKVFKLRNETHHLFVGLYPGTTYSFTIKASTVKGFGPPITTRIATKISAPSMPEYDTDSPLNETDTTITVMLKPAQSRGAPVSVYQLVVKEEKLQKARRAADIIECFSVPVSYKNASSLDSPHYFAAELKPINLPVTQPFTVGDNKTYNGYWNAPLSPLKSYSIYFQALSKANGETKINCVRLATKGASTQNSNAVEPEKQVDSTVKMAGVIAGLLMFVIILLGAMLTIKRRRNAYSYSYYLKLAKKQKETQTSTQREMGPMATSDKTSTKLSAVHNEEAFSSSCQDVNGFITSDTVPSTTLLDSSHGEMTQPTLTIQTHPFRSCEPVEMSYPRGQFQPAIRVADLLQHITQMKRGQGYGFKEEYEALPEGQTASWDTAKEDENRNKNRYGNIISYDHSRVRLQLLDGDPHSDYINANYIDGYHRPRHYIATQGPMQETVKDFWRMIWQENSASVVMVTNLVEVGRVKCVRYWPDDTEVYGDIKVTLIETEPLAEYVIRTFTVQKKGYHEIREIRQFHFTSWPDHGVPCYATGLLGFVRQVKFLNPPEAGPIVVHCSAGAGRTGCFIAIDIMLDMAENEGVVDIFNCVRELRSQRVNLVQTEEQYVFVHDAILEACLCGNTAIPVCEFRSIYYNISRLDPQTNSSQIKDEFQTLNIVTPRVRPEDCSIGLLPRNHDKNRCMDVLPLDRCLPFLISVDGESSNYINAALMDSHKQPAAFIVTQHPLPNTVADFWRLVFDYNCSSVVMLNEMDAAQLCMQYWPEKTSCCYGPIQVEFVSADIDEDIINRIFRICNMARPQDGYRIVQHLQYIGWPAYRDTPPSKRSLLKVVRRLEKWQEQYDGRDGRTVVHCLNGGGRSGTFCAICSVCEMIQQQNIIDVFHIVKTLRNNKSNMVESLEQYRFVYEVALEYLSSF</sequence>
<dbReference type="InterPro" id="IPR016130">
    <property type="entry name" value="Tyr_Pase_AS"/>
</dbReference>
<feature type="domain" description="Tyrosine-protein phosphatase" evidence="12">
    <location>
        <begin position="731"/>
        <end position="993"/>
    </location>
</feature>
<evidence type="ECO:0000256" key="2">
    <source>
        <dbReference type="ARBA" id="ARBA00013064"/>
    </source>
</evidence>
<keyword evidence="8 11" id="KW-0472">Membrane</keyword>
<keyword evidence="4" id="KW-0732">Signal</keyword>
<keyword evidence="3 11" id="KW-0812">Transmembrane</keyword>
<dbReference type="Pfam" id="PF00041">
    <property type="entry name" value="fn3"/>
    <property type="match status" value="1"/>
</dbReference>
<reference evidence="15 16" key="1">
    <citation type="submission" date="2019-11" db="EMBL/GenBank/DDBJ databases">
        <title>Strigops habroptila (kakapo) genome, bStrHab1, primary haplotype, v2.</title>
        <authorList>
            <person name="Jarvis E.D."/>
            <person name="Howard J."/>
            <person name="Rhie A."/>
            <person name="Phillippy A."/>
            <person name="Korlach J."/>
            <person name="Digby A."/>
            <person name="Iorns D."/>
            <person name="Eason D."/>
            <person name="Robertson B."/>
            <person name="Raemaekers T."/>
            <person name="Howe K."/>
            <person name="Lewin H."/>
            <person name="Damas J."/>
            <person name="Hastie A."/>
            <person name="Tracey A."/>
            <person name="Chow W."/>
            <person name="Fedrigo O."/>
        </authorList>
    </citation>
    <scope>NUCLEOTIDE SEQUENCE [LARGE SCALE GENOMIC DNA]</scope>
</reference>
<evidence type="ECO:0000259" key="14">
    <source>
        <dbReference type="PROSITE" id="PS50853"/>
    </source>
</evidence>
<dbReference type="EC" id="3.1.3.48" evidence="2"/>
<dbReference type="CDD" id="cd00063">
    <property type="entry name" value="FN3"/>
    <property type="match status" value="1"/>
</dbReference>
<reference evidence="15" key="3">
    <citation type="submission" date="2025-09" db="UniProtKB">
        <authorList>
            <consortium name="Ensembl"/>
        </authorList>
    </citation>
    <scope>IDENTIFICATION</scope>
</reference>
<dbReference type="SMART" id="SM00060">
    <property type="entry name" value="FN3"/>
    <property type="match status" value="1"/>
</dbReference>
<comment type="subcellular location">
    <subcellularLocation>
        <location evidence="1">Membrane</location>
        <topology evidence="1">Single-pass type I membrane protein</topology>
    </subcellularLocation>
</comment>
<dbReference type="SUPFAM" id="SSF52799">
    <property type="entry name" value="(Phosphotyrosine protein) phosphatases II"/>
    <property type="match status" value="2"/>
</dbReference>
<evidence type="ECO:0000256" key="3">
    <source>
        <dbReference type="ARBA" id="ARBA00022692"/>
    </source>
</evidence>
<dbReference type="FunFam" id="2.60.40.10:FF:000152">
    <property type="entry name" value="receptor-type tyrosine-protein phosphatase T isoform X1"/>
    <property type="match status" value="1"/>
</dbReference>
<dbReference type="FunFam" id="3.90.190.10:FF:000005">
    <property type="entry name" value="receptor-type tyrosine-protein phosphatase kappa isoform X1"/>
    <property type="match status" value="1"/>
</dbReference>
<dbReference type="AlphaFoldDB" id="A0A672U666"/>
<feature type="domain" description="Fibronectin type-III" evidence="14">
    <location>
        <begin position="29"/>
        <end position="135"/>
    </location>
</feature>
<protein>
    <recommendedName>
        <fullName evidence="2">protein-tyrosine-phosphatase</fullName>
        <ecNumber evidence="2">3.1.3.48</ecNumber>
    </recommendedName>
</protein>
<evidence type="ECO:0000313" key="16">
    <source>
        <dbReference type="Proteomes" id="UP000472266"/>
    </source>
</evidence>
<dbReference type="Pfam" id="PF00102">
    <property type="entry name" value="Y_phosphatase"/>
    <property type="match status" value="2"/>
</dbReference>
<evidence type="ECO:0000256" key="8">
    <source>
        <dbReference type="ARBA" id="ARBA00023136"/>
    </source>
</evidence>
<keyword evidence="7 11" id="KW-1133">Transmembrane helix</keyword>
<name>A0A672U666_STRHB</name>
<evidence type="ECO:0000256" key="1">
    <source>
        <dbReference type="ARBA" id="ARBA00004479"/>
    </source>
</evidence>
<dbReference type="Proteomes" id="UP000472266">
    <property type="component" value="Chromosome 14"/>
</dbReference>
<dbReference type="InterPro" id="IPR036116">
    <property type="entry name" value="FN3_sf"/>
</dbReference>
<feature type="domain" description="Tyrosine-protein phosphatase" evidence="12">
    <location>
        <begin position="445"/>
        <end position="699"/>
    </location>
</feature>
<dbReference type="PROSITE" id="PS50853">
    <property type="entry name" value="FN3"/>
    <property type="match status" value="1"/>
</dbReference>
<dbReference type="PRINTS" id="PR00700">
    <property type="entry name" value="PRTYPHPHTASE"/>
</dbReference>
<dbReference type="Pfam" id="PF23144">
    <property type="entry name" value="Fn3_PTPRU"/>
    <property type="match status" value="1"/>
</dbReference>
<accession>A0A672U666</accession>
<dbReference type="InterPro" id="IPR013783">
    <property type="entry name" value="Ig-like_fold"/>
</dbReference>
<dbReference type="InterPro" id="IPR000242">
    <property type="entry name" value="PTP_cat"/>
</dbReference>
<dbReference type="GO" id="GO:0016020">
    <property type="term" value="C:membrane"/>
    <property type="evidence" value="ECO:0007669"/>
    <property type="project" value="UniProtKB-SubCell"/>
</dbReference>
<evidence type="ECO:0000256" key="6">
    <source>
        <dbReference type="ARBA" id="ARBA00022912"/>
    </source>
</evidence>
<evidence type="ECO:0000256" key="4">
    <source>
        <dbReference type="ARBA" id="ARBA00022729"/>
    </source>
</evidence>
<dbReference type="GeneTree" id="ENSGT00940000155326"/>
<evidence type="ECO:0000313" key="15">
    <source>
        <dbReference type="Ensembl" id="ENSSHBP00005009689.1"/>
    </source>
</evidence>
<dbReference type="PROSITE" id="PS50056">
    <property type="entry name" value="TYR_PHOSPHATASE_2"/>
    <property type="match status" value="2"/>
</dbReference>
<feature type="transmembrane region" description="Helical" evidence="11">
    <location>
        <begin position="292"/>
        <end position="313"/>
    </location>
</feature>
<dbReference type="InterPro" id="IPR003595">
    <property type="entry name" value="Tyr_Pase_cat"/>
</dbReference>
<keyword evidence="16" id="KW-1185">Reference proteome</keyword>
<dbReference type="CDD" id="cd14634">
    <property type="entry name" value="R-PTPc-T-2"/>
    <property type="match status" value="1"/>
</dbReference>
<evidence type="ECO:0000256" key="9">
    <source>
        <dbReference type="ARBA" id="ARBA00023180"/>
    </source>
</evidence>
<feature type="domain" description="Tyrosine specific protein phosphatases" evidence="13">
    <location>
        <begin position="907"/>
        <end position="984"/>
    </location>
</feature>
<dbReference type="GO" id="GO:0004725">
    <property type="term" value="F:protein tyrosine phosphatase activity"/>
    <property type="evidence" value="ECO:0007669"/>
    <property type="project" value="UniProtKB-EC"/>
</dbReference>
<evidence type="ECO:0000259" key="13">
    <source>
        <dbReference type="PROSITE" id="PS50056"/>
    </source>
</evidence>
<proteinExistence type="predicted"/>
<dbReference type="InParanoid" id="A0A672U666"/>
<comment type="catalytic activity">
    <reaction evidence="10">
        <text>O-phospho-L-tyrosyl-[protein] + H2O = L-tyrosyl-[protein] + phosphate</text>
        <dbReference type="Rhea" id="RHEA:10684"/>
        <dbReference type="Rhea" id="RHEA-COMP:10136"/>
        <dbReference type="Rhea" id="RHEA-COMP:20101"/>
        <dbReference type="ChEBI" id="CHEBI:15377"/>
        <dbReference type="ChEBI" id="CHEBI:43474"/>
        <dbReference type="ChEBI" id="CHEBI:46858"/>
        <dbReference type="ChEBI" id="CHEBI:61978"/>
        <dbReference type="EC" id="3.1.3.48"/>
    </reaction>
</comment>
<dbReference type="InterPro" id="IPR029021">
    <property type="entry name" value="Prot-tyrosine_phosphatase-like"/>
</dbReference>